<accession>A0AAE0UNJ8</accession>
<reference evidence="1" key="1">
    <citation type="submission" date="2023-06" db="EMBL/GenBank/DDBJ databases">
        <title>Male Hemibagrus guttatus genome.</title>
        <authorList>
            <person name="Bian C."/>
        </authorList>
    </citation>
    <scope>NUCLEOTIDE SEQUENCE</scope>
    <source>
        <strain evidence="1">Male_cb2023</strain>
        <tissue evidence="1">Muscle</tissue>
    </source>
</reference>
<gene>
    <name evidence="1" type="ORF">QTP70_032840</name>
</gene>
<keyword evidence="2" id="KW-1185">Reference proteome</keyword>
<organism evidence="1 2">
    <name type="scientific">Hemibagrus guttatus</name>
    <dbReference type="NCBI Taxonomy" id="175788"/>
    <lineage>
        <taxon>Eukaryota</taxon>
        <taxon>Metazoa</taxon>
        <taxon>Chordata</taxon>
        <taxon>Craniata</taxon>
        <taxon>Vertebrata</taxon>
        <taxon>Euteleostomi</taxon>
        <taxon>Actinopterygii</taxon>
        <taxon>Neopterygii</taxon>
        <taxon>Teleostei</taxon>
        <taxon>Ostariophysi</taxon>
        <taxon>Siluriformes</taxon>
        <taxon>Bagridae</taxon>
        <taxon>Hemibagrus</taxon>
    </lineage>
</organism>
<dbReference type="AlphaFoldDB" id="A0AAE0UNJ8"/>
<name>A0AAE0UNJ8_9TELE</name>
<dbReference type="EMBL" id="JAUCMX010000022">
    <property type="protein sequence ID" value="KAK3513914.1"/>
    <property type="molecule type" value="Genomic_DNA"/>
</dbReference>
<sequence>MASRGETPLLSLRHGFRCVPEESVMVEDVLIALGEKVGFENIISASRMNRAIVVFLKEQRLVSELAVNGLVVKDMYRFRHCLPPPPKSPSLIVHLFSLMKRWSVSLKSRVLLKRFLWAVNILLYNMLNRSGDKCSCFWNGQKTRWRHHDTMEENREPVVNQEGTTEHVEVRLDTVLLRVKWECHRRLLLRA</sequence>
<comment type="caution">
    <text evidence="1">The sequence shown here is derived from an EMBL/GenBank/DDBJ whole genome shotgun (WGS) entry which is preliminary data.</text>
</comment>
<evidence type="ECO:0000313" key="1">
    <source>
        <dbReference type="EMBL" id="KAK3513914.1"/>
    </source>
</evidence>
<protein>
    <submittedName>
        <fullName evidence="1">Uncharacterized protein</fullName>
    </submittedName>
</protein>
<evidence type="ECO:0000313" key="2">
    <source>
        <dbReference type="Proteomes" id="UP001274896"/>
    </source>
</evidence>
<dbReference type="Proteomes" id="UP001274896">
    <property type="component" value="Unassembled WGS sequence"/>
</dbReference>
<proteinExistence type="predicted"/>